<evidence type="ECO:0000256" key="3">
    <source>
        <dbReference type="ARBA" id="ARBA00023002"/>
    </source>
</evidence>
<sequence length="375" mass="40850">MPLRSDWRLQREGLTVEYLGRLLARTALNPVLTLPLVLLAHFTAQGRTLSGSYAGHLKTIKALLCLGLAHHISDWLSKGVANNWTKDVYDWDKEIVVVTGGSDGIGKHIVLFLAERGIKVAVLDIQPMTYARASPGFTDVPAAPPSVKYYNCDLASAASISDAVNAVRADFGDPTVLINNAGIFYGEPMLLAPLNHVRKTFEVNVYAHHLLAAHLVPSMVAANHGMIVTVASQAAWVAAPRMANYAASKAAALAMHEALAAELATIYNAPKVRTVTVCPNATKTPLFEGFQIQNNAFMYRLEPETMAEAVVKAVLKGQSAMVALPVTGWYLFAGARGMPLWYQNGLRKMSKDVLTTWTGRLVEQREEDVKDVMEK</sequence>
<dbReference type="InterPro" id="IPR002347">
    <property type="entry name" value="SDR_fam"/>
</dbReference>
<dbReference type="PRINTS" id="PR00081">
    <property type="entry name" value="GDHRDH"/>
</dbReference>
<dbReference type="InterPro" id="IPR020904">
    <property type="entry name" value="Sc_DH/Rdtase_CS"/>
</dbReference>
<gene>
    <name evidence="5" type="ORF">IWX90DRAFT_383535</name>
</gene>
<dbReference type="PANTHER" id="PTHR24322:SF736">
    <property type="entry name" value="RETINOL DEHYDROGENASE 10"/>
    <property type="match status" value="1"/>
</dbReference>
<keyword evidence="6" id="KW-1185">Reference proteome</keyword>
<dbReference type="PRINTS" id="PR00080">
    <property type="entry name" value="SDRFAMILY"/>
</dbReference>
<accession>A0ABR1XYD3</accession>
<keyword evidence="2" id="KW-0521">NADP</keyword>
<name>A0ABR1XYD3_9PEZI</name>
<evidence type="ECO:0000256" key="4">
    <source>
        <dbReference type="RuleBase" id="RU000363"/>
    </source>
</evidence>
<evidence type="ECO:0000256" key="1">
    <source>
        <dbReference type="ARBA" id="ARBA00006484"/>
    </source>
</evidence>
<dbReference type="PROSITE" id="PS00061">
    <property type="entry name" value="ADH_SHORT"/>
    <property type="match status" value="1"/>
</dbReference>
<organism evidence="5 6">
    <name type="scientific">Phyllosticta citrichinensis</name>
    <dbReference type="NCBI Taxonomy" id="1130410"/>
    <lineage>
        <taxon>Eukaryota</taxon>
        <taxon>Fungi</taxon>
        <taxon>Dikarya</taxon>
        <taxon>Ascomycota</taxon>
        <taxon>Pezizomycotina</taxon>
        <taxon>Dothideomycetes</taxon>
        <taxon>Dothideomycetes incertae sedis</taxon>
        <taxon>Botryosphaeriales</taxon>
        <taxon>Phyllostictaceae</taxon>
        <taxon>Phyllosticta</taxon>
    </lineage>
</organism>
<proteinExistence type="inferred from homology"/>
<protein>
    <submittedName>
        <fullName evidence="5">Dehydrogenase/reductase SDR family member 8</fullName>
    </submittedName>
</protein>
<evidence type="ECO:0000313" key="6">
    <source>
        <dbReference type="Proteomes" id="UP001456524"/>
    </source>
</evidence>
<dbReference type="InterPro" id="IPR036291">
    <property type="entry name" value="NAD(P)-bd_dom_sf"/>
</dbReference>
<dbReference type="SUPFAM" id="SSF51735">
    <property type="entry name" value="NAD(P)-binding Rossmann-fold domains"/>
    <property type="match status" value="1"/>
</dbReference>
<keyword evidence="3" id="KW-0560">Oxidoreductase</keyword>
<dbReference type="EMBL" id="JBBWUH010000004">
    <property type="protein sequence ID" value="KAK8170223.1"/>
    <property type="molecule type" value="Genomic_DNA"/>
</dbReference>
<reference evidence="5 6" key="1">
    <citation type="journal article" date="2022" name="G3 (Bethesda)">
        <title>Enemy or ally: a genomic approach to elucidate the lifestyle of Phyllosticta citrichinaensis.</title>
        <authorList>
            <person name="Buijs V.A."/>
            <person name="Groenewald J.Z."/>
            <person name="Haridas S."/>
            <person name="LaButti K.M."/>
            <person name="Lipzen A."/>
            <person name="Martin F.M."/>
            <person name="Barry K."/>
            <person name="Grigoriev I.V."/>
            <person name="Crous P.W."/>
            <person name="Seidl M.F."/>
        </authorList>
    </citation>
    <scope>NUCLEOTIDE SEQUENCE [LARGE SCALE GENOMIC DNA]</scope>
    <source>
        <strain evidence="5 6">CBS 129764</strain>
    </source>
</reference>
<comment type="similarity">
    <text evidence="1 4">Belongs to the short-chain dehydrogenases/reductases (SDR) family.</text>
</comment>
<evidence type="ECO:0000313" key="5">
    <source>
        <dbReference type="EMBL" id="KAK8170223.1"/>
    </source>
</evidence>
<comment type="caution">
    <text evidence="5">The sequence shown here is derived from an EMBL/GenBank/DDBJ whole genome shotgun (WGS) entry which is preliminary data.</text>
</comment>
<dbReference type="Gene3D" id="3.40.50.720">
    <property type="entry name" value="NAD(P)-binding Rossmann-like Domain"/>
    <property type="match status" value="1"/>
</dbReference>
<dbReference type="Proteomes" id="UP001456524">
    <property type="component" value="Unassembled WGS sequence"/>
</dbReference>
<dbReference type="PANTHER" id="PTHR24322">
    <property type="entry name" value="PKSB"/>
    <property type="match status" value="1"/>
</dbReference>
<dbReference type="Pfam" id="PF00106">
    <property type="entry name" value="adh_short"/>
    <property type="match status" value="1"/>
</dbReference>
<evidence type="ECO:0000256" key="2">
    <source>
        <dbReference type="ARBA" id="ARBA00022857"/>
    </source>
</evidence>